<evidence type="ECO:0000256" key="2">
    <source>
        <dbReference type="SAM" id="SignalP"/>
    </source>
</evidence>
<evidence type="ECO:0000259" key="3">
    <source>
        <dbReference type="PROSITE" id="PS51841"/>
    </source>
</evidence>
<dbReference type="InterPro" id="IPR001322">
    <property type="entry name" value="Lamin_tail_dom"/>
</dbReference>
<evidence type="ECO:0000256" key="1">
    <source>
        <dbReference type="SAM" id="MobiDB-lite"/>
    </source>
</evidence>
<feature type="compositionally biased region" description="Acidic residues" evidence="1">
    <location>
        <begin position="195"/>
        <end position="206"/>
    </location>
</feature>
<dbReference type="RefSeq" id="WP_009195990.1">
    <property type="nucleotide sequence ID" value="NZ_AODQ01000066.1"/>
</dbReference>
<comment type="caution">
    <text evidence="4">The sequence shown here is derived from an EMBL/GenBank/DDBJ whole genome shotgun (WGS) entry which is preliminary data.</text>
</comment>
<dbReference type="Pfam" id="PF03372">
    <property type="entry name" value="Exo_endo_phos"/>
    <property type="match status" value="1"/>
</dbReference>
<feature type="compositionally biased region" description="Polar residues" evidence="1">
    <location>
        <begin position="536"/>
        <end position="547"/>
    </location>
</feature>
<dbReference type="GO" id="GO:0003824">
    <property type="term" value="F:catalytic activity"/>
    <property type="evidence" value="ECO:0007669"/>
    <property type="project" value="InterPro"/>
</dbReference>
<dbReference type="OrthoDB" id="5500612at2"/>
<dbReference type="PANTHER" id="PTHR42834">
    <property type="entry name" value="ENDONUCLEASE/EXONUCLEASE/PHOSPHATASE FAMILY PROTEIN (AFU_ORTHOLOGUE AFUA_3G09210)"/>
    <property type="match status" value="1"/>
</dbReference>
<gene>
    <name evidence="4" type="ORF">ADICEAN_02600</name>
</gene>
<dbReference type="NCBIfam" id="TIGR04183">
    <property type="entry name" value="Por_Secre_tail"/>
    <property type="match status" value="1"/>
</dbReference>
<evidence type="ECO:0000313" key="5">
    <source>
        <dbReference type="Proteomes" id="UP000011910"/>
    </source>
</evidence>
<dbReference type="Pfam" id="PF18962">
    <property type="entry name" value="Por_Secre_tail"/>
    <property type="match status" value="1"/>
</dbReference>
<dbReference type="InterPro" id="IPR036691">
    <property type="entry name" value="Endo/exonu/phosph_ase_sf"/>
</dbReference>
<keyword evidence="2" id="KW-0732">Signal</keyword>
<feature type="chain" id="PRO_5005689216" description="LTD domain-containing protein" evidence="2">
    <location>
        <begin position="26"/>
        <end position="1290"/>
    </location>
</feature>
<dbReference type="Pfam" id="PF18942">
    <property type="entry name" value="DUF5689"/>
    <property type="match status" value="1"/>
</dbReference>
<feature type="signal peptide" evidence="2">
    <location>
        <begin position="1"/>
        <end position="25"/>
    </location>
</feature>
<dbReference type="PATRIC" id="fig|1279009.4.peg.2637"/>
<dbReference type="InterPro" id="IPR043744">
    <property type="entry name" value="DUF5689"/>
</dbReference>
<dbReference type="eggNOG" id="COG2374">
    <property type="taxonomic scope" value="Bacteria"/>
</dbReference>
<proteinExistence type="predicted"/>
<dbReference type="PROSITE" id="PS51841">
    <property type="entry name" value="LTD"/>
    <property type="match status" value="1"/>
</dbReference>
<dbReference type="EMBL" id="AODQ01000066">
    <property type="protein sequence ID" value="EMR02252.1"/>
    <property type="molecule type" value="Genomic_DNA"/>
</dbReference>
<dbReference type="eggNOG" id="COG3204">
    <property type="taxonomic scope" value="Bacteria"/>
</dbReference>
<feature type="region of interest" description="Disordered" evidence="1">
    <location>
        <begin position="536"/>
        <end position="557"/>
    </location>
</feature>
<keyword evidence="5" id="KW-1185">Reference proteome</keyword>
<dbReference type="Proteomes" id="UP000011910">
    <property type="component" value="Unassembled WGS sequence"/>
</dbReference>
<dbReference type="Gene3D" id="3.60.10.10">
    <property type="entry name" value="Endonuclease/exonuclease/phosphatase"/>
    <property type="match status" value="1"/>
</dbReference>
<evidence type="ECO:0000313" key="4">
    <source>
        <dbReference type="EMBL" id="EMR02252.1"/>
    </source>
</evidence>
<reference evidence="4 5" key="1">
    <citation type="journal article" date="2013" name="Genome Announc.">
        <title>Draft Genome Sequence of Cesiribacter andamanensis Strain AMV16T, Isolated from a Soil Sample from a Mud Volcano in the Andaman Islands, India.</title>
        <authorList>
            <person name="Shivaji S."/>
            <person name="Ara S."/>
            <person name="Begum Z."/>
            <person name="Srinivas T.N."/>
            <person name="Singh A."/>
            <person name="Kumar Pinnaka A."/>
        </authorList>
    </citation>
    <scope>NUCLEOTIDE SEQUENCE [LARGE SCALE GENOMIC DNA]</scope>
    <source>
        <strain evidence="4 5">AMV16</strain>
    </source>
</reference>
<dbReference type="InterPro" id="IPR005135">
    <property type="entry name" value="Endo/exonuclease/phosphatase"/>
</dbReference>
<dbReference type="STRING" id="1279009.ADICEAN_02600"/>
<name>M7N4P5_9BACT</name>
<dbReference type="PANTHER" id="PTHR42834:SF1">
    <property type="entry name" value="ENDONUCLEASE_EXONUCLEASE_PHOSPHATASE FAMILY PROTEIN (AFU_ORTHOLOGUE AFUA_3G09210)"/>
    <property type="match status" value="1"/>
</dbReference>
<dbReference type="SUPFAM" id="SSF56219">
    <property type="entry name" value="DNase I-like"/>
    <property type="match status" value="1"/>
</dbReference>
<accession>M7N4P5</accession>
<dbReference type="InterPro" id="IPR026444">
    <property type="entry name" value="Secre_tail"/>
</dbReference>
<protein>
    <recommendedName>
        <fullName evidence="3">LTD domain-containing protein</fullName>
    </recommendedName>
</protein>
<feature type="domain" description="LTD" evidence="3">
    <location>
        <begin position="202"/>
        <end position="323"/>
    </location>
</feature>
<feature type="region of interest" description="Disordered" evidence="1">
    <location>
        <begin position="179"/>
        <end position="209"/>
    </location>
</feature>
<sequence length="1290" mass="136209">MIKNLLLRGLIFQLLLLAGAYSVTAQTVFINEIHYDNVSTDVGEAIEIAGPAGTDLTGWKLVLYNGNGGTAYDTKNLTGSIPDPGTGFGFVVINSFDGIQNGAPDGIALVDASGAVVQFLSYEGTMTAIGGAADGMTSTDIGVYQNGNGPIGHSLQLTGTGTTYADFTWATEAANTFGAANNNQTFGTGGGTPDPEPEPEEPEEPEQPTPIGATTVFINEIHYDNAGTDIDEAIEIAAVAGTDLTGWQLILYNGNGGGSYNTQTLSGSIANTSNGWGFMLVEYPSNGIQNGAPDGIALVNAEDQVVQFLSYEGTFVATNGPAAGMSSTDISVSQSGSDPVGNSLQLTGTGVSYADFTWTANVAATYSRVNAGQTLLSPTPIVFINEIHYDNTGTDAGEAIELAASAGTNLEGWSLVLYNGGNGAAYNTRLLTGEVTNQNGTGFGFVSFTYPVNGIQNGDPDGIALVDPSNTVIQFLSYGGTFTAVGGPANGMTSTDIGLKEGSGTPVGHSLQLTGSGSAYGDFTWTGPVANTFGSLNTGQSFGSGTTEPDPEEPVEPQEVSIAQARTLPQGTPVIVTGTLTVSSELGGPAFIQDATGGIALFDSQVHGEGNFAIGDRLKVTASIGAFNQQIQLVEVTELEKLEATTTVEPVLTTIAGLRNLEGQLVRIENVTFADTRGLLFPESNYRVSDGTGTIDIRIDGDVESLVGRLKPQEAITLTGVVGSFRGTLQILPRFIEDLPGTAPYVAEGSDIPVSTTLEVMSWNMEFFGSTLPTFGPQDVQLQKENAKKLIQASNADIIAVQEISDEALLQQLVDELGYALICSDRFSYSFNDPDPTFPEQKVCFIYNPAVVTVQSARVLFEEMYDQARSGESTALDNYPGSGPSSFWSSGRLPYMLTVDATIGGITEHIRLINIHAKSGSASADLTRRRYDVQALKDTLDRYYPNDNIILLGDYNDDVDVSIGGGPSTYSLFVDAPDFNVVTSSLSEAGLRSFITQDNVIDHIAISNELYDNYLPGSESLIIPFSYIWNYGNTTSDHLPVLTRFEFYTPLSVSITGDQLVYAGYAPEACTTLSGQASGGKGDYTYSWSTGGAESQLEVCPEASTTYTLTVADSWGNTATESYEVCAVATACQTDKIQLCWQPNPAKARFVQLCLPEQLVEFYLNRGASLGECFAAEACTTDKTVANSRSTAISTAGASFISISSELQVRPSLARTTAQIDFVVLEEGHTSVKVYSLAGQEVARLYAGTDAFGSQRSVQLNVSQLKAGMYLVKMTTASGAVFSSKLMVAR</sequence>
<organism evidence="4 5">
    <name type="scientific">Cesiribacter andamanensis AMV16</name>
    <dbReference type="NCBI Taxonomy" id="1279009"/>
    <lineage>
        <taxon>Bacteria</taxon>
        <taxon>Pseudomonadati</taxon>
        <taxon>Bacteroidota</taxon>
        <taxon>Cytophagia</taxon>
        <taxon>Cytophagales</taxon>
        <taxon>Cesiribacteraceae</taxon>
        <taxon>Cesiribacter</taxon>
    </lineage>
</organism>